<dbReference type="RefSeq" id="WP_130449861.1">
    <property type="nucleotide sequence ID" value="NZ_SHKR01000018.1"/>
</dbReference>
<dbReference type="Pfam" id="PF00528">
    <property type="entry name" value="BPD_transp_1"/>
    <property type="match status" value="1"/>
</dbReference>
<accession>A0A4V2FUF4</accession>
<comment type="subcellular location">
    <subcellularLocation>
        <location evidence="5">Cell membrane</location>
        <topology evidence="5">Multi-pass membrane protein</topology>
    </subcellularLocation>
    <subcellularLocation>
        <location evidence="1">Membrane</location>
        <topology evidence="1">Multi-pass membrane protein</topology>
    </subcellularLocation>
</comment>
<dbReference type="Proteomes" id="UP000292027">
    <property type="component" value="Unassembled WGS sequence"/>
</dbReference>
<protein>
    <submittedName>
        <fullName evidence="7">Peptide/nickel transport system permease protein</fullName>
    </submittedName>
</protein>
<dbReference type="InterPro" id="IPR035906">
    <property type="entry name" value="MetI-like_sf"/>
</dbReference>
<dbReference type="EMBL" id="SHKR01000018">
    <property type="protein sequence ID" value="RZU01806.1"/>
    <property type="molecule type" value="Genomic_DNA"/>
</dbReference>
<feature type="transmembrane region" description="Helical" evidence="5">
    <location>
        <begin position="12"/>
        <end position="30"/>
    </location>
</feature>
<evidence type="ECO:0000256" key="1">
    <source>
        <dbReference type="ARBA" id="ARBA00004141"/>
    </source>
</evidence>
<evidence type="ECO:0000313" key="7">
    <source>
        <dbReference type="EMBL" id="RZU01806.1"/>
    </source>
</evidence>
<dbReference type="CDD" id="cd06261">
    <property type="entry name" value="TM_PBP2"/>
    <property type="match status" value="1"/>
</dbReference>
<keyword evidence="4 5" id="KW-0472">Membrane</keyword>
<dbReference type="AlphaFoldDB" id="A0A4V2FUF4"/>
<gene>
    <name evidence="7" type="ORF">EV645_7903</name>
</gene>
<keyword evidence="8" id="KW-1185">Reference proteome</keyword>
<reference evidence="7 8" key="1">
    <citation type="journal article" date="2015" name="Stand. Genomic Sci.">
        <title>Genomic Encyclopedia of Bacterial and Archaeal Type Strains, Phase III: the genomes of soil and plant-associated and newly described type strains.</title>
        <authorList>
            <person name="Whitman W.B."/>
            <person name="Woyke T."/>
            <person name="Klenk H.P."/>
            <person name="Zhou Y."/>
            <person name="Lilburn T.G."/>
            <person name="Beck B.J."/>
            <person name="De Vos P."/>
            <person name="Vandamme P."/>
            <person name="Eisen J.A."/>
            <person name="Garrity G."/>
            <person name="Hugenholtz P."/>
            <person name="Kyrpides N.C."/>
        </authorList>
    </citation>
    <scope>NUCLEOTIDE SEQUENCE [LARGE SCALE GENOMIC DNA]</scope>
    <source>
        <strain evidence="7 8">VKM Ac-2540</strain>
    </source>
</reference>
<sequence>MTRLLGTPFVQRIGFYLLAAWSAVTINFVLPRLMPGDPASAILFKMSELGPVSDQQEELVHRLFGGARGQSWWHEYVSYLNGILHLDFGRSISFYPATVSSVVKSGFLWTLLLVGSATVIAFVLGTSLGIVAGWRPGRAVDSVGSLVSIFLHSLPYFWVALILVYVFAFTLGWFPLSGGADIGVVPGFTPDFLNSAVRHAMLPAATIVLTSVSGWMIHMRNMMASVVNEDYVLLAQAKGLAGHRVVFSYAARNAVLPSISGFAVSIGMVVGGSLLTEMVFNYPGLGSLLNQAIVNVDYPLMQGLFLIISLTVLAANFVVDSLYVLIDPRTREAA</sequence>
<comment type="caution">
    <text evidence="7">The sequence shown here is derived from an EMBL/GenBank/DDBJ whole genome shotgun (WGS) entry which is preliminary data.</text>
</comment>
<dbReference type="PANTHER" id="PTHR43376">
    <property type="entry name" value="OLIGOPEPTIDE TRANSPORT SYSTEM PERMEASE PROTEIN"/>
    <property type="match status" value="1"/>
</dbReference>
<dbReference type="SUPFAM" id="SSF161098">
    <property type="entry name" value="MetI-like"/>
    <property type="match status" value="1"/>
</dbReference>
<dbReference type="GO" id="GO:0055085">
    <property type="term" value="P:transmembrane transport"/>
    <property type="evidence" value="ECO:0007669"/>
    <property type="project" value="InterPro"/>
</dbReference>
<feature type="transmembrane region" description="Helical" evidence="5">
    <location>
        <begin position="254"/>
        <end position="280"/>
    </location>
</feature>
<name>A0A4V2FUF4_9ACTN</name>
<dbReference type="Gene3D" id="1.10.3720.10">
    <property type="entry name" value="MetI-like"/>
    <property type="match status" value="1"/>
</dbReference>
<feature type="transmembrane region" description="Helical" evidence="5">
    <location>
        <begin position="196"/>
        <end position="217"/>
    </location>
</feature>
<organism evidence="7 8">
    <name type="scientific">Kribbella rubisoli</name>
    <dbReference type="NCBI Taxonomy" id="3075929"/>
    <lineage>
        <taxon>Bacteria</taxon>
        <taxon>Bacillati</taxon>
        <taxon>Actinomycetota</taxon>
        <taxon>Actinomycetes</taxon>
        <taxon>Propionibacteriales</taxon>
        <taxon>Kribbellaceae</taxon>
        <taxon>Kribbella</taxon>
    </lineage>
</organism>
<feature type="domain" description="ABC transmembrane type-1" evidence="6">
    <location>
        <begin position="107"/>
        <end position="319"/>
    </location>
</feature>
<keyword evidence="5" id="KW-0813">Transport</keyword>
<evidence type="ECO:0000313" key="8">
    <source>
        <dbReference type="Proteomes" id="UP000292027"/>
    </source>
</evidence>
<feature type="transmembrane region" description="Helical" evidence="5">
    <location>
        <begin position="155"/>
        <end position="176"/>
    </location>
</feature>
<dbReference type="OrthoDB" id="147688at2"/>
<feature type="transmembrane region" description="Helical" evidence="5">
    <location>
        <begin position="107"/>
        <end position="134"/>
    </location>
</feature>
<evidence type="ECO:0000256" key="2">
    <source>
        <dbReference type="ARBA" id="ARBA00022692"/>
    </source>
</evidence>
<evidence type="ECO:0000256" key="5">
    <source>
        <dbReference type="RuleBase" id="RU363032"/>
    </source>
</evidence>
<evidence type="ECO:0000256" key="4">
    <source>
        <dbReference type="ARBA" id="ARBA00023136"/>
    </source>
</evidence>
<proteinExistence type="inferred from homology"/>
<evidence type="ECO:0000259" key="6">
    <source>
        <dbReference type="PROSITE" id="PS50928"/>
    </source>
</evidence>
<dbReference type="InterPro" id="IPR000515">
    <property type="entry name" value="MetI-like"/>
</dbReference>
<keyword evidence="3 5" id="KW-1133">Transmembrane helix</keyword>
<comment type="similarity">
    <text evidence="5">Belongs to the binding-protein-dependent transport system permease family.</text>
</comment>
<dbReference type="GO" id="GO:0005886">
    <property type="term" value="C:plasma membrane"/>
    <property type="evidence" value="ECO:0007669"/>
    <property type="project" value="UniProtKB-SubCell"/>
</dbReference>
<keyword evidence="2 5" id="KW-0812">Transmembrane</keyword>
<dbReference type="PANTHER" id="PTHR43376:SF1">
    <property type="entry name" value="OLIGOPEPTIDE TRANSPORT SYSTEM PERMEASE PROTEIN"/>
    <property type="match status" value="1"/>
</dbReference>
<dbReference type="PROSITE" id="PS50928">
    <property type="entry name" value="ABC_TM1"/>
    <property type="match status" value="1"/>
</dbReference>
<feature type="transmembrane region" description="Helical" evidence="5">
    <location>
        <begin position="300"/>
        <end position="326"/>
    </location>
</feature>
<evidence type="ECO:0000256" key="3">
    <source>
        <dbReference type="ARBA" id="ARBA00022989"/>
    </source>
</evidence>